<dbReference type="WBParaSite" id="nRc.2.0.1.t04780-RA">
    <property type="protein sequence ID" value="nRc.2.0.1.t04780-RA"/>
    <property type="gene ID" value="nRc.2.0.1.g04780"/>
</dbReference>
<feature type="domain" description="FANCL UBC-like" evidence="1">
    <location>
        <begin position="266"/>
        <end position="334"/>
    </location>
</feature>
<dbReference type="InterPro" id="IPR026848">
    <property type="entry name" value="Fancl"/>
</dbReference>
<organism evidence="2 3">
    <name type="scientific">Romanomermis culicivorax</name>
    <name type="common">Nematode worm</name>
    <dbReference type="NCBI Taxonomy" id="13658"/>
    <lineage>
        <taxon>Eukaryota</taxon>
        <taxon>Metazoa</taxon>
        <taxon>Ecdysozoa</taxon>
        <taxon>Nematoda</taxon>
        <taxon>Enoplea</taxon>
        <taxon>Dorylaimia</taxon>
        <taxon>Mermithida</taxon>
        <taxon>Mermithoidea</taxon>
        <taxon>Mermithidae</taxon>
        <taxon>Romanomermis</taxon>
    </lineage>
</organism>
<accession>A0A915HTQ9</accession>
<keyword evidence="2" id="KW-1185">Reference proteome</keyword>
<evidence type="ECO:0000313" key="3">
    <source>
        <dbReference type="WBParaSite" id="nRc.2.0.1.t04780-RA"/>
    </source>
</evidence>
<dbReference type="PANTHER" id="PTHR13206:SF0">
    <property type="entry name" value="E3 UBIQUITIN-PROTEIN LIGASE FANCL"/>
    <property type="match status" value="1"/>
</dbReference>
<protein>
    <submittedName>
        <fullName evidence="3">FANCL UBC-like domain-containing protein</fullName>
    </submittedName>
</protein>
<dbReference type="InterPro" id="IPR043003">
    <property type="entry name" value="FANCL_d3_sf"/>
</dbReference>
<dbReference type="GO" id="GO:0006513">
    <property type="term" value="P:protein monoubiquitination"/>
    <property type="evidence" value="ECO:0007669"/>
    <property type="project" value="TreeGrafter"/>
</dbReference>
<dbReference type="PANTHER" id="PTHR13206">
    <property type="entry name" value="UBIQUITIN LIGASE PROTEIN PHF9 FANCONI ANEMIA GROUP L PROTEIN"/>
    <property type="match status" value="1"/>
</dbReference>
<proteinExistence type="predicted"/>
<evidence type="ECO:0000259" key="1">
    <source>
        <dbReference type="Pfam" id="PF18891"/>
    </source>
</evidence>
<evidence type="ECO:0000313" key="2">
    <source>
        <dbReference type="Proteomes" id="UP000887565"/>
    </source>
</evidence>
<dbReference type="InterPro" id="IPR044037">
    <property type="entry name" value="FANCL_d3"/>
</dbReference>
<name>A0A915HTQ9_ROMCU</name>
<dbReference type="Proteomes" id="UP000887565">
    <property type="component" value="Unplaced"/>
</dbReference>
<dbReference type="GO" id="GO:0061630">
    <property type="term" value="F:ubiquitin protein ligase activity"/>
    <property type="evidence" value="ECO:0007669"/>
    <property type="project" value="TreeGrafter"/>
</dbReference>
<dbReference type="GO" id="GO:0036297">
    <property type="term" value="P:interstrand cross-link repair"/>
    <property type="evidence" value="ECO:0007669"/>
    <property type="project" value="InterPro"/>
</dbReference>
<dbReference type="AlphaFoldDB" id="A0A915HTQ9"/>
<reference evidence="3" key="1">
    <citation type="submission" date="2022-11" db="UniProtKB">
        <authorList>
            <consortium name="WormBaseParasite"/>
        </authorList>
    </citation>
    <scope>IDENTIFICATION</scope>
</reference>
<dbReference type="Pfam" id="PF18891">
    <property type="entry name" value="FANCL_d3"/>
    <property type="match status" value="1"/>
</dbReference>
<dbReference type="Gene3D" id="3.10.110.20">
    <property type="entry name" value="RWD domain-like"/>
    <property type="match status" value="1"/>
</dbReference>
<sequence>MTKGLYILLYKTCQCQSPSYNKNLDDLTELCENWLIVCQRAVEDVLQRLPDPKPAISEFLRFHNIEPKLLKYDEAEDCFLTSEPSSRNKTKSKEKMKKVLTQPGVPPAESLNNGRAQNIELLGVATSGQIKLKGDGTNGNNVPQLDEAFALNYFLSLLDSISAKMVPSKNYMKIKHIFSEIESAGWERLSSLSSDLRNAQFEYKDGTYCHKLDVIFEDSDLQNIHISSYSYHLPITVSVEKPFNLRSLLENFIDAIDQTSSLRAQLAELDEHDFVIKCEGDDRLSSCSRSIFINPTVSMRLTLDPRNPRCLPDFKFIGPDDEVSPVGSSLDAQLLKCSIAKFV</sequence>
<dbReference type="GO" id="GO:0043240">
    <property type="term" value="C:Fanconi anaemia nuclear complex"/>
    <property type="evidence" value="ECO:0007669"/>
    <property type="project" value="InterPro"/>
</dbReference>